<dbReference type="RefSeq" id="WP_155092695.1">
    <property type="nucleotide sequence ID" value="NZ_WMJX01000025.1"/>
</dbReference>
<feature type="signal peptide" evidence="1">
    <location>
        <begin position="1"/>
        <end position="19"/>
    </location>
</feature>
<keyword evidence="1" id="KW-0732">Signal</keyword>
<comment type="caution">
    <text evidence="2">The sequence shown here is derived from an EMBL/GenBank/DDBJ whole genome shotgun (WGS) entry which is preliminary data.</text>
</comment>
<evidence type="ECO:0000313" key="3">
    <source>
        <dbReference type="Proteomes" id="UP000438760"/>
    </source>
</evidence>
<dbReference type="PROSITE" id="PS51257">
    <property type="entry name" value="PROKAR_LIPOPROTEIN"/>
    <property type="match status" value="1"/>
</dbReference>
<dbReference type="Proteomes" id="UP000438760">
    <property type="component" value="Unassembled WGS sequence"/>
</dbReference>
<name>A0A6I3LRS7_9FLAO</name>
<dbReference type="OrthoDB" id="1438090at2"/>
<keyword evidence="3" id="KW-1185">Reference proteome</keyword>
<evidence type="ECO:0000256" key="1">
    <source>
        <dbReference type="SAM" id="SignalP"/>
    </source>
</evidence>
<feature type="chain" id="PRO_5026043051" evidence="1">
    <location>
        <begin position="20"/>
        <end position="292"/>
    </location>
</feature>
<protein>
    <submittedName>
        <fullName evidence="2">Uncharacterized protein</fullName>
    </submittedName>
</protein>
<organism evidence="2 3">
    <name type="scientific">Myroides albus</name>
    <dbReference type="NCBI Taxonomy" id="2562892"/>
    <lineage>
        <taxon>Bacteria</taxon>
        <taxon>Pseudomonadati</taxon>
        <taxon>Bacteroidota</taxon>
        <taxon>Flavobacteriia</taxon>
        <taxon>Flavobacteriales</taxon>
        <taxon>Flavobacteriaceae</taxon>
        <taxon>Myroides</taxon>
    </lineage>
</organism>
<dbReference type="EMBL" id="WMJX01000025">
    <property type="protein sequence ID" value="MTG98675.1"/>
    <property type="molecule type" value="Genomic_DNA"/>
</dbReference>
<accession>A0A6I3LRS7</accession>
<evidence type="ECO:0000313" key="2">
    <source>
        <dbReference type="EMBL" id="MTG98675.1"/>
    </source>
</evidence>
<sequence>MKKIVFGAFIALAFLGASCSSDDGGSTGNGENGGGITPPNNKIKVIDKIIIDSKFNDRGKVEEGEATVDFTYVDKKLHTVSDLDNDFHYKFIYDDKGIVKEVESTQLEYFPGGDQLVTTKYVVAEVLGLTPFNFGKLGVINGVDRGNVVDMTFYSYNYNNEVVNTYSSVMKYDDKPFGPFHTLNTTGAVDLSKKTQVDFGNSKGAIMGLDYANRVLPSNNPTYLKHTLVEGKEEVEVVITYTYDANNYPVSFVYSIVEHFVSNEWDREENKYKEVVFTEKVDGNAVIIYKEL</sequence>
<gene>
    <name evidence="2" type="ORF">GJV76_11140</name>
</gene>
<proteinExistence type="predicted"/>
<reference evidence="2 3" key="1">
    <citation type="submission" date="2019-11" db="EMBL/GenBank/DDBJ databases">
        <title>Genome of Strain BIT-d1.</title>
        <authorList>
            <person name="Yang Y."/>
        </authorList>
    </citation>
    <scope>NUCLEOTIDE SEQUENCE [LARGE SCALE GENOMIC DNA]</scope>
    <source>
        <strain evidence="2 3">BIT-d1</strain>
    </source>
</reference>
<dbReference type="AlphaFoldDB" id="A0A6I3LRS7"/>